<accession>A0A9D2SK52</accession>
<evidence type="ECO:0000313" key="2">
    <source>
        <dbReference type="EMBL" id="HJC09810.1"/>
    </source>
</evidence>
<feature type="transmembrane region" description="Helical" evidence="1">
    <location>
        <begin position="207"/>
        <end position="227"/>
    </location>
</feature>
<keyword evidence="1" id="KW-0812">Transmembrane</keyword>
<evidence type="ECO:0000313" key="3">
    <source>
        <dbReference type="Proteomes" id="UP000823893"/>
    </source>
</evidence>
<dbReference type="InterPro" id="IPR021359">
    <property type="entry name" value="DUF2812"/>
</dbReference>
<sequence>MKKKIVFRNYGYRECDSFARFLEKMAAKGWFFRGWRFGMIFEKEAPRKEIYDVEVFPEGDENDVKPEPNTKEYAQYCREAGWELIDSTRKLCVFRKIREDALPIVTERERYENIREAEWKAFRGRLAFTCLMAVSEWYVLFNIDFARNIFSDIWIAVFILWNLYFLKNAARCVSYLLWKTRTEKMMGQGKTPFYGSRVKEISPWKTIQKIISCVVFLGIIAIVLFLADSGTMQMYLVFIVGMILMMVLLPALRPSREWNMLLQVIFAFLIIFIGFSALMVNMAEDSPAAKENTQVIENTYGTGELELTDELEGIFGSARRYSVLLPDGYPRTDDPYDENEIICQVYQSSYQWILDRIYSLYTKEEGEIPPDAEAWEAIETEQNRNKNYTTVKYGDRLLYIIGRKNLDKEEILFIRQALGL</sequence>
<dbReference type="EMBL" id="DWWV01000038">
    <property type="protein sequence ID" value="HJC09810.1"/>
    <property type="molecule type" value="Genomic_DNA"/>
</dbReference>
<dbReference type="AlphaFoldDB" id="A0A9D2SK52"/>
<protein>
    <submittedName>
        <fullName evidence="2">DUF2812 domain-containing protein</fullName>
    </submittedName>
</protein>
<keyword evidence="1" id="KW-1133">Transmembrane helix</keyword>
<reference evidence="2" key="1">
    <citation type="journal article" date="2021" name="PeerJ">
        <title>Extensive microbial diversity within the chicken gut microbiome revealed by metagenomics and culture.</title>
        <authorList>
            <person name="Gilroy R."/>
            <person name="Ravi A."/>
            <person name="Getino M."/>
            <person name="Pursley I."/>
            <person name="Horton D.L."/>
            <person name="Alikhan N.F."/>
            <person name="Baker D."/>
            <person name="Gharbi K."/>
            <person name="Hall N."/>
            <person name="Watson M."/>
            <person name="Adriaenssens E.M."/>
            <person name="Foster-Nyarko E."/>
            <person name="Jarju S."/>
            <person name="Secka A."/>
            <person name="Antonio M."/>
            <person name="Oren A."/>
            <person name="Chaudhuri R.R."/>
            <person name="La Ragione R."/>
            <person name="Hildebrand F."/>
            <person name="Pallen M.J."/>
        </authorList>
    </citation>
    <scope>NUCLEOTIDE SEQUENCE</scope>
    <source>
        <strain evidence="2">ChiSxjej6B18-287</strain>
    </source>
</reference>
<feature type="transmembrane region" description="Helical" evidence="1">
    <location>
        <begin position="153"/>
        <end position="178"/>
    </location>
</feature>
<comment type="caution">
    <text evidence="2">The sequence shown here is derived from an EMBL/GenBank/DDBJ whole genome shotgun (WGS) entry which is preliminary data.</text>
</comment>
<feature type="transmembrane region" description="Helical" evidence="1">
    <location>
        <begin position="122"/>
        <end position="141"/>
    </location>
</feature>
<organism evidence="2 3">
    <name type="scientific">Candidatus Blautia merdigallinarum</name>
    <dbReference type="NCBI Taxonomy" id="2838495"/>
    <lineage>
        <taxon>Bacteria</taxon>
        <taxon>Bacillati</taxon>
        <taxon>Bacillota</taxon>
        <taxon>Clostridia</taxon>
        <taxon>Lachnospirales</taxon>
        <taxon>Lachnospiraceae</taxon>
        <taxon>Blautia</taxon>
    </lineage>
</organism>
<dbReference type="Proteomes" id="UP000823893">
    <property type="component" value="Unassembled WGS sequence"/>
</dbReference>
<reference evidence="2" key="2">
    <citation type="submission" date="2021-04" db="EMBL/GenBank/DDBJ databases">
        <authorList>
            <person name="Gilroy R."/>
        </authorList>
    </citation>
    <scope>NUCLEOTIDE SEQUENCE</scope>
    <source>
        <strain evidence="2">ChiSxjej6B18-287</strain>
    </source>
</reference>
<name>A0A9D2SK52_9FIRM</name>
<gene>
    <name evidence="2" type="ORF">H9935_03230</name>
</gene>
<feature type="transmembrane region" description="Helical" evidence="1">
    <location>
        <begin position="233"/>
        <end position="252"/>
    </location>
</feature>
<dbReference type="Pfam" id="PF11193">
    <property type="entry name" value="DUF2812"/>
    <property type="match status" value="1"/>
</dbReference>
<evidence type="ECO:0000256" key="1">
    <source>
        <dbReference type="SAM" id="Phobius"/>
    </source>
</evidence>
<proteinExistence type="predicted"/>
<keyword evidence="1" id="KW-0472">Membrane</keyword>
<feature type="transmembrane region" description="Helical" evidence="1">
    <location>
        <begin position="264"/>
        <end position="283"/>
    </location>
</feature>